<dbReference type="AlphaFoldDB" id="A0A453GXA1"/>
<comment type="function">
    <text evidence="13">Catalyzes the third of the four reactions of the long-chain fatty acids elongation cycle. This endoplasmic reticulum-bound enzymatic process, allows the addition of two carbons to the chain of long- and very long-chain fatty acids/VLCFAs per cycle. This enzyme catalyzes the dehydration of the 3-hydroxyacyl-CoA intermediate into trans-2,3-enoyl-CoA, within each cycle of fatty acid elongation. Thereby, it participates to the production of VLCFAs of different chain lengths that are involved in multiple biological processes as precursors of membrane lipids and lipid mediators.</text>
</comment>
<dbReference type="GO" id="GO:0005789">
    <property type="term" value="C:endoplasmic reticulum membrane"/>
    <property type="evidence" value="ECO:0007669"/>
    <property type="project" value="UniProtKB-SubCell"/>
</dbReference>
<reference evidence="14" key="3">
    <citation type="journal article" date="2017" name="Nature">
        <title>Genome sequence of the progenitor of the wheat D genome Aegilops tauschii.</title>
        <authorList>
            <person name="Luo M.C."/>
            <person name="Gu Y.Q."/>
            <person name="Puiu D."/>
            <person name="Wang H."/>
            <person name="Twardziok S.O."/>
            <person name="Deal K.R."/>
            <person name="Huo N."/>
            <person name="Zhu T."/>
            <person name="Wang L."/>
            <person name="Wang Y."/>
            <person name="McGuire P.E."/>
            <person name="Liu S."/>
            <person name="Long H."/>
            <person name="Ramasamy R.K."/>
            <person name="Rodriguez J.C."/>
            <person name="Van S.L."/>
            <person name="Yuan L."/>
            <person name="Wang Z."/>
            <person name="Xia Z."/>
            <person name="Xiao L."/>
            <person name="Anderson O.D."/>
            <person name="Ouyang S."/>
            <person name="Liang Y."/>
            <person name="Zimin A.V."/>
            <person name="Pertea G."/>
            <person name="Qi P."/>
            <person name="Bennetzen J.L."/>
            <person name="Dai X."/>
            <person name="Dawson M.W."/>
            <person name="Muller H.G."/>
            <person name="Kugler K."/>
            <person name="Rivarola-Duarte L."/>
            <person name="Spannagl M."/>
            <person name="Mayer K.F.X."/>
            <person name="Lu F.H."/>
            <person name="Bevan M.W."/>
            <person name="Leroy P."/>
            <person name="Li P."/>
            <person name="You F.M."/>
            <person name="Sun Q."/>
            <person name="Liu Z."/>
            <person name="Lyons E."/>
            <person name="Wicker T."/>
            <person name="Salzberg S.L."/>
            <person name="Devos K.M."/>
            <person name="Dvorak J."/>
        </authorList>
    </citation>
    <scope>NUCLEOTIDE SEQUENCE [LARGE SCALE GENOMIC DNA]</scope>
    <source>
        <strain evidence="14">cv. AL8/78</strain>
    </source>
</reference>
<dbReference type="GO" id="GO:0030497">
    <property type="term" value="P:fatty acid elongation"/>
    <property type="evidence" value="ECO:0007669"/>
    <property type="project" value="TreeGrafter"/>
</dbReference>
<protein>
    <recommendedName>
        <fullName evidence="4 13">Very-long-chain (3R)-3-hydroxyacyl-CoA dehydratase</fullName>
        <ecNumber evidence="4 13">4.2.1.134</ecNumber>
    </recommendedName>
</protein>
<keyword evidence="5 13" id="KW-0444">Lipid biosynthesis</keyword>
<keyword evidence="9 13" id="KW-0443">Lipid metabolism</keyword>
<organism evidence="14 15">
    <name type="scientific">Aegilops tauschii subsp. strangulata</name>
    <name type="common">Goatgrass</name>
    <dbReference type="NCBI Taxonomy" id="200361"/>
    <lineage>
        <taxon>Eukaryota</taxon>
        <taxon>Viridiplantae</taxon>
        <taxon>Streptophyta</taxon>
        <taxon>Embryophyta</taxon>
        <taxon>Tracheophyta</taxon>
        <taxon>Spermatophyta</taxon>
        <taxon>Magnoliopsida</taxon>
        <taxon>Liliopsida</taxon>
        <taxon>Poales</taxon>
        <taxon>Poaceae</taxon>
        <taxon>BOP clade</taxon>
        <taxon>Pooideae</taxon>
        <taxon>Triticodae</taxon>
        <taxon>Triticeae</taxon>
        <taxon>Triticinae</taxon>
        <taxon>Aegilops</taxon>
    </lineage>
</organism>
<dbReference type="Gramene" id="AET3Gv21242300.10">
    <property type="protein sequence ID" value="AET3Gv21242300.10"/>
    <property type="gene ID" value="AET3Gv21242300"/>
</dbReference>
<evidence type="ECO:0000256" key="1">
    <source>
        <dbReference type="ARBA" id="ARBA00004141"/>
    </source>
</evidence>
<dbReference type="GO" id="GO:0102158">
    <property type="term" value="F:very-long-chain (3R)-3-hydroxyacyl-CoA dehydratase activity"/>
    <property type="evidence" value="ECO:0007669"/>
    <property type="project" value="UniProtKB-EC"/>
</dbReference>
<dbReference type="PANTHER" id="PTHR11035:SF36">
    <property type="entry name" value="VERY-LONG-CHAIN (3R)-3-HYDROXYACYL-COA DEHYDRATASE"/>
    <property type="match status" value="1"/>
</dbReference>
<dbReference type="Pfam" id="PF04387">
    <property type="entry name" value="PTPLA"/>
    <property type="match status" value="1"/>
</dbReference>
<dbReference type="EC" id="4.2.1.134" evidence="4 13"/>
<dbReference type="GO" id="GO:0030148">
    <property type="term" value="P:sphingolipid biosynthetic process"/>
    <property type="evidence" value="ECO:0007669"/>
    <property type="project" value="TreeGrafter"/>
</dbReference>
<dbReference type="Proteomes" id="UP000015105">
    <property type="component" value="Chromosome 3D"/>
</dbReference>
<comment type="similarity">
    <text evidence="3 13">Belongs to the very long-chain fatty acids dehydratase HACD family.</text>
</comment>
<comment type="subcellular location">
    <subcellularLocation>
        <location evidence="13">Endoplasmic reticulum membrane</location>
        <topology evidence="13">Multi-pass membrane protein</topology>
    </subcellularLocation>
    <subcellularLocation>
        <location evidence="1">Membrane</location>
        <topology evidence="1">Multi-pass membrane protein</topology>
    </subcellularLocation>
</comment>
<evidence type="ECO:0000256" key="13">
    <source>
        <dbReference type="RuleBase" id="RU363109"/>
    </source>
</evidence>
<keyword evidence="12 13" id="KW-0456">Lyase</keyword>
<keyword evidence="8 13" id="KW-1133">Transmembrane helix</keyword>
<proteinExistence type="inferred from homology"/>
<dbReference type="PANTHER" id="PTHR11035">
    <property type="entry name" value="VERY-LONG-CHAIN (3R)-3-HYDROXYACYL-COA DEHYDRATASE"/>
    <property type="match status" value="1"/>
</dbReference>
<evidence type="ECO:0000256" key="8">
    <source>
        <dbReference type="ARBA" id="ARBA00022989"/>
    </source>
</evidence>
<keyword evidence="10 13" id="KW-0472">Membrane</keyword>
<comment type="pathway">
    <text evidence="2 13">Lipid metabolism; fatty acid biosynthesis.</text>
</comment>
<keyword evidence="13" id="KW-0256">Endoplasmic reticulum</keyword>
<feature type="transmembrane region" description="Helical" evidence="13">
    <location>
        <begin position="47"/>
        <end position="68"/>
    </location>
</feature>
<dbReference type="InterPro" id="IPR007482">
    <property type="entry name" value="Tyr_Pase-like_PTPLA"/>
</dbReference>
<evidence type="ECO:0000256" key="10">
    <source>
        <dbReference type="ARBA" id="ARBA00023136"/>
    </source>
</evidence>
<keyword evidence="7 13" id="KW-0276">Fatty acid metabolism</keyword>
<evidence type="ECO:0000256" key="4">
    <source>
        <dbReference type="ARBA" id="ARBA00013122"/>
    </source>
</evidence>
<name>A0A453GXA1_AEGTS</name>
<dbReference type="EnsemblPlants" id="AET3Gv21242300.10">
    <property type="protein sequence ID" value="AET3Gv21242300.10"/>
    <property type="gene ID" value="AET3Gv21242300"/>
</dbReference>
<evidence type="ECO:0000256" key="2">
    <source>
        <dbReference type="ARBA" id="ARBA00005194"/>
    </source>
</evidence>
<reference evidence="15" key="2">
    <citation type="journal article" date="2017" name="Nat. Plants">
        <title>The Aegilops tauschii genome reveals multiple impacts of transposons.</title>
        <authorList>
            <person name="Zhao G."/>
            <person name="Zou C."/>
            <person name="Li K."/>
            <person name="Wang K."/>
            <person name="Li T."/>
            <person name="Gao L."/>
            <person name="Zhang X."/>
            <person name="Wang H."/>
            <person name="Yang Z."/>
            <person name="Liu X."/>
            <person name="Jiang W."/>
            <person name="Mao L."/>
            <person name="Kong X."/>
            <person name="Jiao Y."/>
            <person name="Jia J."/>
        </authorList>
    </citation>
    <scope>NUCLEOTIDE SEQUENCE [LARGE SCALE GENOMIC DNA]</scope>
    <source>
        <strain evidence="15">cv. AL8/78</strain>
    </source>
</reference>
<evidence type="ECO:0000256" key="3">
    <source>
        <dbReference type="ARBA" id="ARBA00007811"/>
    </source>
</evidence>
<feature type="transmembrane region" description="Helical" evidence="13">
    <location>
        <begin position="138"/>
        <end position="158"/>
    </location>
</feature>
<keyword evidence="15" id="KW-1185">Reference proteome</keyword>
<evidence type="ECO:0000313" key="15">
    <source>
        <dbReference type="Proteomes" id="UP000015105"/>
    </source>
</evidence>
<comment type="caution">
    <text evidence="13">Lacks conserved residue(s) required for the propagation of feature annotation.</text>
</comment>
<feature type="transmembrane region" description="Helical" evidence="13">
    <location>
        <begin position="221"/>
        <end position="239"/>
    </location>
</feature>
<evidence type="ECO:0000256" key="12">
    <source>
        <dbReference type="ARBA" id="ARBA00023239"/>
    </source>
</evidence>
<evidence type="ECO:0000256" key="9">
    <source>
        <dbReference type="ARBA" id="ARBA00023098"/>
    </source>
</evidence>
<reference evidence="14" key="5">
    <citation type="journal article" date="2021" name="G3 (Bethesda)">
        <title>Aegilops tauschii genome assembly Aet v5.0 features greater sequence contiguity and improved annotation.</title>
        <authorList>
            <person name="Wang L."/>
            <person name="Zhu T."/>
            <person name="Rodriguez J.C."/>
            <person name="Deal K.R."/>
            <person name="Dubcovsky J."/>
            <person name="McGuire P.E."/>
            <person name="Lux T."/>
            <person name="Spannagl M."/>
            <person name="Mayer K.F.X."/>
            <person name="Baldrich P."/>
            <person name="Meyers B.C."/>
            <person name="Huo N."/>
            <person name="Gu Y.Q."/>
            <person name="Zhou H."/>
            <person name="Devos K.M."/>
            <person name="Bennetzen J.L."/>
            <person name="Unver T."/>
            <person name="Budak H."/>
            <person name="Gulick P.J."/>
            <person name="Galiba G."/>
            <person name="Kalapos B."/>
            <person name="Nelson D.R."/>
            <person name="Li P."/>
            <person name="You F.M."/>
            <person name="Luo M.C."/>
            <person name="Dvorak J."/>
        </authorList>
    </citation>
    <scope>NUCLEOTIDE SEQUENCE [LARGE SCALE GENOMIC DNA]</scope>
    <source>
        <strain evidence="14">cv. AL8/78</strain>
    </source>
</reference>
<evidence type="ECO:0000313" key="14">
    <source>
        <dbReference type="EnsemblPlants" id="AET3Gv21242300.10"/>
    </source>
</evidence>
<evidence type="ECO:0000256" key="5">
    <source>
        <dbReference type="ARBA" id="ARBA00022516"/>
    </source>
</evidence>
<keyword evidence="6 13" id="KW-0812">Transmembrane</keyword>
<feature type="transmembrane region" description="Helical" evidence="13">
    <location>
        <begin position="179"/>
        <end position="201"/>
    </location>
</feature>
<dbReference type="GO" id="GO:0042761">
    <property type="term" value="P:very long-chain fatty acid biosynthetic process"/>
    <property type="evidence" value="ECO:0007669"/>
    <property type="project" value="TreeGrafter"/>
</dbReference>
<reference evidence="15" key="1">
    <citation type="journal article" date="2014" name="Science">
        <title>Ancient hybridizations among the ancestral genomes of bread wheat.</title>
        <authorList>
            <consortium name="International Wheat Genome Sequencing Consortium,"/>
            <person name="Marcussen T."/>
            <person name="Sandve S.R."/>
            <person name="Heier L."/>
            <person name="Spannagl M."/>
            <person name="Pfeifer M."/>
            <person name="Jakobsen K.S."/>
            <person name="Wulff B.B."/>
            <person name="Steuernagel B."/>
            <person name="Mayer K.F."/>
            <person name="Olsen O.A."/>
        </authorList>
    </citation>
    <scope>NUCLEOTIDE SEQUENCE [LARGE SCALE GENOMIC DNA]</scope>
    <source>
        <strain evidence="15">cv. AL8/78</strain>
    </source>
</reference>
<evidence type="ECO:0000256" key="6">
    <source>
        <dbReference type="ARBA" id="ARBA00022692"/>
    </source>
</evidence>
<keyword evidence="11 13" id="KW-0275">Fatty acid biosynthesis</keyword>
<comment type="catalytic activity">
    <reaction evidence="13">
        <text>a very-long-chain (3R)-3-hydroxyacyl-CoA = a very-long-chain (2E)-enoyl-CoA + H2O</text>
        <dbReference type="Rhea" id="RHEA:45812"/>
        <dbReference type="ChEBI" id="CHEBI:15377"/>
        <dbReference type="ChEBI" id="CHEBI:83728"/>
        <dbReference type="ChEBI" id="CHEBI:85440"/>
        <dbReference type="EC" id="4.2.1.134"/>
    </reaction>
</comment>
<reference evidence="14" key="4">
    <citation type="submission" date="2019-03" db="UniProtKB">
        <authorList>
            <consortium name="EnsemblPlants"/>
        </authorList>
    </citation>
    <scope>IDENTIFICATION</scope>
</reference>
<evidence type="ECO:0000256" key="7">
    <source>
        <dbReference type="ARBA" id="ARBA00022832"/>
    </source>
</evidence>
<dbReference type="UniPathway" id="UPA00094"/>
<accession>A0A453GXA1</accession>
<evidence type="ECO:0000256" key="11">
    <source>
        <dbReference type="ARBA" id="ARBA00023160"/>
    </source>
</evidence>
<dbReference type="STRING" id="200361.A0A453GXA1"/>
<sequence>PIKPPGTRPQAAAAITPPRVVPSAPPEIRPAAREEAAAETMAAVKRAYLAVYNWAVFFGWAQVLYFAVDALLRSGHEGVYAAVERPLQLAQTAAVLEILHGLVGLVRSPVSATLPQIGSRLFVTWGILWSFPETRTHILVSSLVISWSITEIIRYSFFGTKELFGSAPSSLLWLRYSSFLVMYPTGISSEVGLIYIALQFIKASEKYCIRMPNKWNYSFDYFYASILVLLVYVPGTFSCPRYRFMPESSTPSVCALTVDKLTLDTGSPHMYTYMLGQRKKALANSKTA</sequence>